<feature type="region of interest" description="Disordered" evidence="1">
    <location>
        <begin position="334"/>
        <end position="355"/>
    </location>
</feature>
<gene>
    <name evidence="3" type="ORF">M413DRAFT_441439</name>
</gene>
<feature type="domain" description="Pre-rRNA-processing protein RIX1 N-terminal" evidence="2">
    <location>
        <begin position="3"/>
        <end position="103"/>
    </location>
</feature>
<organism evidence="3 4">
    <name type="scientific">Hebeloma cylindrosporum</name>
    <dbReference type="NCBI Taxonomy" id="76867"/>
    <lineage>
        <taxon>Eukaryota</taxon>
        <taxon>Fungi</taxon>
        <taxon>Dikarya</taxon>
        <taxon>Basidiomycota</taxon>
        <taxon>Agaricomycotina</taxon>
        <taxon>Agaricomycetes</taxon>
        <taxon>Agaricomycetidae</taxon>
        <taxon>Agaricales</taxon>
        <taxon>Agaricineae</taxon>
        <taxon>Hymenogastraceae</taxon>
        <taxon>Hebeloma</taxon>
    </lineage>
</organism>
<dbReference type="SUPFAM" id="SSF48371">
    <property type="entry name" value="ARM repeat"/>
    <property type="match status" value="1"/>
</dbReference>
<dbReference type="Pfam" id="PF08167">
    <property type="entry name" value="RIX1"/>
    <property type="match status" value="1"/>
</dbReference>
<feature type="region of interest" description="Disordered" evidence="1">
    <location>
        <begin position="589"/>
        <end position="653"/>
    </location>
</feature>
<accession>A0A0C3CR29</accession>
<dbReference type="InterPro" id="IPR016024">
    <property type="entry name" value="ARM-type_fold"/>
</dbReference>
<dbReference type="AlphaFoldDB" id="A0A0C3CR29"/>
<evidence type="ECO:0000313" key="4">
    <source>
        <dbReference type="Proteomes" id="UP000053424"/>
    </source>
</evidence>
<sequence length="653" mass="71321">MGVALPLLSRNETLPTLKAALRLLRVIFTAATDISEFQRQVAVPNVVKFTTATLHLAENHSDIELKILCLETITCLVAIYPTTHRTCSNALTALSLTYLNGSPSGRTNEDLMNAASQLFAALPVIGGKVGAVNLWRKSLDETLAFGWDAFLSLRTTFPNEVSSNTKLPSSSNEPQLFIPLNQDRLRCSVLVLCDLLRATVQRPIQIPFGNLVKFTISLLGCSSGTQIDGFVDPAIRALEISAVSDIWEAGCRLLTCLSKQFPRRLDPHSGRLFSILSFQLEQKQIPTIHLSLIKALDALLNSCHPLDSSIFPTRLAKAVLPSITKIHTTNFSGFSGNDEPSTSKSRNGKKRARNYEGDEVFRTTRQVVCRTAEEGEVLLLSIGVIQSLFRNPHLSPAIQSVIARVIVSSLVSLPRMASSSLSDDPALMQRVNQKIREFSLVIGTGTTSVMSKTLPFIIESAFSSDDLEMQSNIGVLLHPRLPPLIRSMPHVESLALFKAEESQDEMAALSALGVRSIHSSYLKDTGDQDVEMKDNSMAAPAAYTPGHAAPSIPENHLVTPGQSLFSPRAEATDDQRRAAIQLLTQPTKIEVEKPNVDPSSEPYKPTMSFPSTSHRPPAPTVSVPITIPAQEDDDEGEEMPIINMESDSDEDED</sequence>
<dbReference type="Proteomes" id="UP000053424">
    <property type="component" value="Unassembled WGS sequence"/>
</dbReference>
<evidence type="ECO:0000256" key="1">
    <source>
        <dbReference type="SAM" id="MobiDB-lite"/>
    </source>
</evidence>
<dbReference type="EMBL" id="KN831771">
    <property type="protein sequence ID" value="KIM46351.1"/>
    <property type="molecule type" value="Genomic_DNA"/>
</dbReference>
<proteinExistence type="predicted"/>
<protein>
    <recommendedName>
        <fullName evidence="2">Pre-rRNA-processing protein RIX1 N-terminal domain-containing protein</fullName>
    </recommendedName>
</protein>
<dbReference type="OrthoDB" id="20900at2759"/>
<reference evidence="3 4" key="1">
    <citation type="submission" date="2014-04" db="EMBL/GenBank/DDBJ databases">
        <authorList>
            <consortium name="DOE Joint Genome Institute"/>
            <person name="Kuo A."/>
            <person name="Gay G."/>
            <person name="Dore J."/>
            <person name="Kohler A."/>
            <person name="Nagy L.G."/>
            <person name="Floudas D."/>
            <person name="Copeland A."/>
            <person name="Barry K.W."/>
            <person name="Cichocki N."/>
            <person name="Veneault-Fourrey C."/>
            <person name="LaButti K."/>
            <person name="Lindquist E.A."/>
            <person name="Lipzen A."/>
            <person name="Lundell T."/>
            <person name="Morin E."/>
            <person name="Murat C."/>
            <person name="Sun H."/>
            <person name="Tunlid A."/>
            <person name="Henrissat B."/>
            <person name="Grigoriev I.V."/>
            <person name="Hibbett D.S."/>
            <person name="Martin F."/>
            <person name="Nordberg H.P."/>
            <person name="Cantor M.N."/>
            <person name="Hua S.X."/>
        </authorList>
    </citation>
    <scope>NUCLEOTIDE SEQUENCE [LARGE SCALE GENOMIC DNA]</scope>
    <source>
        <strain evidence="4">h7</strain>
    </source>
</reference>
<dbReference type="HOGENOM" id="CLU_019530_0_0_1"/>
<keyword evidence="4" id="KW-1185">Reference proteome</keyword>
<feature type="compositionally biased region" description="Polar residues" evidence="1">
    <location>
        <begin position="334"/>
        <end position="345"/>
    </location>
</feature>
<dbReference type="InterPro" id="IPR012583">
    <property type="entry name" value="RIX1_N"/>
</dbReference>
<dbReference type="STRING" id="686832.A0A0C3CR29"/>
<reference evidence="4" key="2">
    <citation type="submission" date="2015-01" db="EMBL/GenBank/DDBJ databases">
        <title>Evolutionary Origins and Diversification of the Mycorrhizal Mutualists.</title>
        <authorList>
            <consortium name="DOE Joint Genome Institute"/>
            <consortium name="Mycorrhizal Genomics Consortium"/>
            <person name="Kohler A."/>
            <person name="Kuo A."/>
            <person name="Nagy L.G."/>
            <person name="Floudas D."/>
            <person name="Copeland A."/>
            <person name="Barry K.W."/>
            <person name="Cichocki N."/>
            <person name="Veneault-Fourrey C."/>
            <person name="LaButti K."/>
            <person name="Lindquist E.A."/>
            <person name="Lipzen A."/>
            <person name="Lundell T."/>
            <person name="Morin E."/>
            <person name="Murat C."/>
            <person name="Riley R."/>
            <person name="Ohm R."/>
            <person name="Sun H."/>
            <person name="Tunlid A."/>
            <person name="Henrissat B."/>
            <person name="Grigoriev I.V."/>
            <person name="Hibbett D.S."/>
            <person name="Martin F."/>
        </authorList>
    </citation>
    <scope>NUCLEOTIDE SEQUENCE [LARGE SCALE GENOMIC DNA]</scope>
    <source>
        <strain evidence="4">h7</strain>
    </source>
</reference>
<evidence type="ECO:0000313" key="3">
    <source>
        <dbReference type="EMBL" id="KIM46351.1"/>
    </source>
</evidence>
<name>A0A0C3CR29_HEBCY</name>
<evidence type="ECO:0000259" key="2">
    <source>
        <dbReference type="Pfam" id="PF08167"/>
    </source>
</evidence>